<accession>C5KTJ6</accession>
<feature type="compositionally biased region" description="Gly residues" evidence="1">
    <location>
        <begin position="1"/>
        <end position="11"/>
    </location>
</feature>
<feature type="region of interest" description="Disordered" evidence="1">
    <location>
        <begin position="1"/>
        <end position="36"/>
    </location>
</feature>
<reference evidence="2 3" key="1">
    <citation type="submission" date="2008-07" db="EMBL/GenBank/DDBJ databases">
        <authorList>
            <person name="El-Sayed N."/>
            <person name="Caler E."/>
            <person name="Inman J."/>
            <person name="Amedeo P."/>
            <person name="Hass B."/>
            <person name="Wortman J."/>
        </authorList>
    </citation>
    <scope>NUCLEOTIDE SEQUENCE [LARGE SCALE GENOMIC DNA]</scope>
    <source>
        <strain evidence="3">ATCC 50983 / TXsc</strain>
    </source>
</reference>
<dbReference type="EMBL" id="GG676169">
    <property type="protein sequence ID" value="EER12175.1"/>
    <property type="molecule type" value="Genomic_DNA"/>
</dbReference>
<dbReference type="Proteomes" id="UP000007800">
    <property type="component" value="Unassembled WGS sequence"/>
</dbReference>
<organism evidence="3">
    <name type="scientific">Perkinsus marinus (strain ATCC 50983 / TXsc)</name>
    <dbReference type="NCBI Taxonomy" id="423536"/>
    <lineage>
        <taxon>Eukaryota</taxon>
        <taxon>Sar</taxon>
        <taxon>Alveolata</taxon>
        <taxon>Perkinsozoa</taxon>
        <taxon>Perkinsea</taxon>
        <taxon>Perkinsida</taxon>
        <taxon>Perkinsidae</taxon>
        <taxon>Perkinsus</taxon>
    </lineage>
</organism>
<proteinExistence type="predicted"/>
<evidence type="ECO:0000313" key="3">
    <source>
        <dbReference type="Proteomes" id="UP000007800"/>
    </source>
</evidence>
<dbReference type="GeneID" id="9061253"/>
<feature type="compositionally biased region" description="Polar residues" evidence="1">
    <location>
        <begin position="13"/>
        <end position="36"/>
    </location>
</feature>
<keyword evidence="3" id="KW-1185">Reference proteome</keyword>
<dbReference type="AlphaFoldDB" id="C5KTJ6"/>
<protein>
    <submittedName>
        <fullName evidence="2">Uncharacterized protein</fullName>
    </submittedName>
</protein>
<name>C5KTJ6_PERM5</name>
<dbReference type="RefSeq" id="XP_002780380.1">
    <property type="nucleotide sequence ID" value="XM_002780334.1"/>
</dbReference>
<gene>
    <name evidence="2" type="ORF">Pmar_PMAR016576</name>
</gene>
<evidence type="ECO:0000256" key="1">
    <source>
        <dbReference type="SAM" id="MobiDB-lite"/>
    </source>
</evidence>
<dbReference type="InParanoid" id="C5KTJ6"/>
<sequence length="78" mass="8484">MSGYVTLGGGDFRSTTISSRNHTATPDGSVSNPSSISIDKDRIAVGLVREGFAMEYRFISYYNYYYVIQGMLNGGSAL</sequence>
<evidence type="ECO:0000313" key="2">
    <source>
        <dbReference type="EMBL" id="EER12175.1"/>
    </source>
</evidence>